<evidence type="ECO:0000256" key="3">
    <source>
        <dbReference type="ARBA" id="ARBA00023004"/>
    </source>
</evidence>
<dbReference type="InterPro" id="IPR017941">
    <property type="entry name" value="Rieske_2Fe-2S"/>
</dbReference>
<dbReference type="SUPFAM" id="SSF50022">
    <property type="entry name" value="ISP domain"/>
    <property type="match status" value="1"/>
</dbReference>
<name>A0A381RZL3_9ZZZZ</name>
<keyword evidence="4" id="KW-0411">Iron-sulfur</keyword>
<dbReference type="GO" id="GO:0051537">
    <property type="term" value="F:2 iron, 2 sulfur cluster binding"/>
    <property type="evidence" value="ECO:0007669"/>
    <property type="project" value="UniProtKB-KW"/>
</dbReference>
<evidence type="ECO:0000259" key="6">
    <source>
        <dbReference type="PROSITE" id="PS51296"/>
    </source>
</evidence>
<dbReference type="InterPro" id="IPR036922">
    <property type="entry name" value="Rieske_2Fe-2S_sf"/>
</dbReference>
<dbReference type="AlphaFoldDB" id="A0A381RZL3"/>
<evidence type="ECO:0000256" key="4">
    <source>
        <dbReference type="ARBA" id="ARBA00023014"/>
    </source>
</evidence>
<dbReference type="PROSITE" id="PS51296">
    <property type="entry name" value="RIESKE"/>
    <property type="match status" value="1"/>
</dbReference>
<proteinExistence type="predicted"/>
<dbReference type="Pfam" id="PF00355">
    <property type="entry name" value="Rieske"/>
    <property type="match status" value="1"/>
</dbReference>
<dbReference type="PANTHER" id="PTHR21496:SF0">
    <property type="entry name" value="RIESKE DOMAIN-CONTAINING PROTEIN"/>
    <property type="match status" value="1"/>
</dbReference>
<comment type="cofactor">
    <cofactor evidence="5">
        <name>[2Fe-2S] cluster</name>
        <dbReference type="ChEBI" id="CHEBI:190135"/>
    </cofactor>
</comment>
<dbReference type="PANTHER" id="PTHR21496">
    <property type="entry name" value="FERREDOXIN-RELATED"/>
    <property type="match status" value="1"/>
</dbReference>
<dbReference type="GO" id="GO:0046872">
    <property type="term" value="F:metal ion binding"/>
    <property type="evidence" value="ECO:0007669"/>
    <property type="project" value="UniProtKB-KW"/>
</dbReference>
<protein>
    <recommendedName>
        <fullName evidence="6">Rieske domain-containing protein</fullName>
    </recommendedName>
</protein>
<evidence type="ECO:0000256" key="2">
    <source>
        <dbReference type="ARBA" id="ARBA00022723"/>
    </source>
</evidence>
<evidence type="ECO:0000256" key="1">
    <source>
        <dbReference type="ARBA" id="ARBA00022714"/>
    </source>
</evidence>
<keyword evidence="2" id="KW-0479">Metal-binding</keyword>
<dbReference type="Gene3D" id="2.102.10.10">
    <property type="entry name" value="Rieske [2Fe-2S] iron-sulphur domain"/>
    <property type="match status" value="1"/>
</dbReference>
<reference evidence="7" key="1">
    <citation type="submission" date="2018-05" db="EMBL/GenBank/DDBJ databases">
        <authorList>
            <person name="Lanie J.A."/>
            <person name="Ng W.-L."/>
            <person name="Kazmierczak K.M."/>
            <person name="Andrzejewski T.M."/>
            <person name="Davidsen T.M."/>
            <person name="Wayne K.J."/>
            <person name="Tettelin H."/>
            <person name="Glass J.I."/>
            <person name="Rusch D."/>
            <person name="Podicherti R."/>
            <person name="Tsui H.-C.T."/>
            <person name="Winkler M.E."/>
        </authorList>
    </citation>
    <scope>NUCLEOTIDE SEQUENCE</scope>
</reference>
<evidence type="ECO:0000313" key="7">
    <source>
        <dbReference type="EMBL" id="SUZ96498.1"/>
    </source>
</evidence>
<sequence length="150" mass="17648">MKPENTTIDNNEFVENNIIWTKLAETKSFDSELQQTFKVKRDSFLVIKIDDKYFVLNDRCPHAGLSLKGGKIDNKTQTITCEWHHSSFCYKSGEVREWLKLSRFEKFLGKIFLKDNKQAEGMMEMDPTPIETFQTKILNDHVWVGMDQDY</sequence>
<keyword evidence="1" id="KW-0001">2Fe-2S</keyword>
<feature type="domain" description="Rieske" evidence="6">
    <location>
        <begin position="20"/>
        <end position="113"/>
    </location>
</feature>
<organism evidence="7">
    <name type="scientific">marine metagenome</name>
    <dbReference type="NCBI Taxonomy" id="408172"/>
    <lineage>
        <taxon>unclassified sequences</taxon>
        <taxon>metagenomes</taxon>
        <taxon>ecological metagenomes</taxon>
    </lineage>
</organism>
<accession>A0A381RZL3</accession>
<keyword evidence="3" id="KW-0408">Iron</keyword>
<dbReference type="EMBL" id="UINC01002421">
    <property type="protein sequence ID" value="SUZ96498.1"/>
    <property type="molecule type" value="Genomic_DNA"/>
</dbReference>
<gene>
    <name evidence="7" type="ORF">METZ01_LOCUS49352</name>
</gene>
<evidence type="ECO:0000256" key="5">
    <source>
        <dbReference type="ARBA" id="ARBA00034078"/>
    </source>
</evidence>